<evidence type="ECO:0000313" key="2">
    <source>
        <dbReference type="EMBL" id="KAK8955687.1"/>
    </source>
</evidence>
<feature type="compositionally biased region" description="Basic residues" evidence="1">
    <location>
        <begin position="31"/>
        <end position="40"/>
    </location>
</feature>
<dbReference type="EMBL" id="JBBWWR010000013">
    <property type="protein sequence ID" value="KAK8955687.1"/>
    <property type="molecule type" value="Genomic_DNA"/>
</dbReference>
<protein>
    <submittedName>
        <fullName evidence="2">Uncharacterized protein</fullName>
    </submittedName>
</protein>
<dbReference type="Proteomes" id="UP001412067">
    <property type="component" value="Unassembled WGS sequence"/>
</dbReference>
<comment type="caution">
    <text evidence="2">The sequence shown here is derived from an EMBL/GenBank/DDBJ whole genome shotgun (WGS) entry which is preliminary data.</text>
</comment>
<keyword evidence="3" id="KW-1185">Reference proteome</keyword>
<evidence type="ECO:0000256" key="1">
    <source>
        <dbReference type="SAM" id="MobiDB-lite"/>
    </source>
</evidence>
<sequence length="73" mass="8129">MEEKKVTDDAEEQSLSSLRREARGELVVAHSRSRAKSRGRARYEATSSRKNRSLAKEIAAAAVASVFLHTQNE</sequence>
<organism evidence="2 3">
    <name type="scientific">Platanthera guangdongensis</name>
    <dbReference type="NCBI Taxonomy" id="2320717"/>
    <lineage>
        <taxon>Eukaryota</taxon>
        <taxon>Viridiplantae</taxon>
        <taxon>Streptophyta</taxon>
        <taxon>Embryophyta</taxon>
        <taxon>Tracheophyta</taxon>
        <taxon>Spermatophyta</taxon>
        <taxon>Magnoliopsida</taxon>
        <taxon>Liliopsida</taxon>
        <taxon>Asparagales</taxon>
        <taxon>Orchidaceae</taxon>
        <taxon>Orchidoideae</taxon>
        <taxon>Orchideae</taxon>
        <taxon>Orchidinae</taxon>
        <taxon>Platanthera</taxon>
    </lineage>
</organism>
<reference evidence="2 3" key="1">
    <citation type="journal article" date="2022" name="Nat. Plants">
        <title>Genomes of leafy and leafless Platanthera orchids illuminate the evolution of mycoheterotrophy.</title>
        <authorList>
            <person name="Li M.H."/>
            <person name="Liu K.W."/>
            <person name="Li Z."/>
            <person name="Lu H.C."/>
            <person name="Ye Q.L."/>
            <person name="Zhang D."/>
            <person name="Wang J.Y."/>
            <person name="Li Y.F."/>
            <person name="Zhong Z.M."/>
            <person name="Liu X."/>
            <person name="Yu X."/>
            <person name="Liu D.K."/>
            <person name="Tu X.D."/>
            <person name="Liu B."/>
            <person name="Hao Y."/>
            <person name="Liao X.Y."/>
            <person name="Jiang Y.T."/>
            <person name="Sun W.H."/>
            <person name="Chen J."/>
            <person name="Chen Y.Q."/>
            <person name="Ai Y."/>
            <person name="Zhai J.W."/>
            <person name="Wu S.S."/>
            <person name="Zhou Z."/>
            <person name="Hsiao Y.Y."/>
            <person name="Wu W.L."/>
            <person name="Chen Y.Y."/>
            <person name="Lin Y.F."/>
            <person name="Hsu J.L."/>
            <person name="Li C.Y."/>
            <person name="Wang Z.W."/>
            <person name="Zhao X."/>
            <person name="Zhong W.Y."/>
            <person name="Ma X.K."/>
            <person name="Ma L."/>
            <person name="Huang J."/>
            <person name="Chen G.Z."/>
            <person name="Huang M.Z."/>
            <person name="Huang L."/>
            <person name="Peng D.H."/>
            <person name="Luo Y.B."/>
            <person name="Zou S.Q."/>
            <person name="Chen S.P."/>
            <person name="Lan S."/>
            <person name="Tsai W.C."/>
            <person name="Van de Peer Y."/>
            <person name="Liu Z.J."/>
        </authorList>
    </citation>
    <scope>NUCLEOTIDE SEQUENCE [LARGE SCALE GENOMIC DNA]</scope>
    <source>
        <strain evidence="2">Lor288</strain>
    </source>
</reference>
<proteinExistence type="predicted"/>
<accession>A0ABR2M034</accession>
<gene>
    <name evidence="2" type="ORF">KSP40_PGU022713</name>
</gene>
<evidence type="ECO:0000313" key="3">
    <source>
        <dbReference type="Proteomes" id="UP001412067"/>
    </source>
</evidence>
<feature type="region of interest" description="Disordered" evidence="1">
    <location>
        <begin position="1"/>
        <end position="52"/>
    </location>
</feature>
<name>A0ABR2M034_9ASPA</name>